<dbReference type="PROSITE" id="PS00463">
    <property type="entry name" value="ZN2_CY6_FUNGAL_1"/>
    <property type="match status" value="1"/>
</dbReference>
<dbReference type="GO" id="GO:0000981">
    <property type="term" value="F:DNA-binding transcription factor activity, RNA polymerase II-specific"/>
    <property type="evidence" value="ECO:0007669"/>
    <property type="project" value="InterPro"/>
</dbReference>
<evidence type="ECO:0000256" key="6">
    <source>
        <dbReference type="SAM" id="MobiDB-lite"/>
    </source>
</evidence>
<keyword evidence="5" id="KW-0539">Nucleus</keyword>
<dbReference type="Gene3D" id="4.10.240.10">
    <property type="entry name" value="Zn(2)-C6 fungal-type DNA-binding domain"/>
    <property type="match status" value="1"/>
</dbReference>
<dbReference type="PANTHER" id="PTHR31845">
    <property type="entry name" value="FINGER DOMAIN PROTEIN, PUTATIVE-RELATED"/>
    <property type="match status" value="1"/>
</dbReference>
<keyword evidence="2" id="KW-0805">Transcription regulation</keyword>
<evidence type="ECO:0000256" key="2">
    <source>
        <dbReference type="ARBA" id="ARBA00023015"/>
    </source>
</evidence>
<accession>A0AA97P4M3</accession>
<organism evidence="8">
    <name type="scientific">Pyricularia oryzae (strain Y34)</name>
    <name type="common">Rice blast fungus</name>
    <name type="synonym">Magnaporthe oryzae</name>
    <dbReference type="NCBI Taxonomy" id="1143189"/>
    <lineage>
        <taxon>Eukaryota</taxon>
        <taxon>Fungi</taxon>
        <taxon>Dikarya</taxon>
        <taxon>Ascomycota</taxon>
        <taxon>Pezizomycotina</taxon>
        <taxon>Sordariomycetes</taxon>
        <taxon>Sordariomycetidae</taxon>
        <taxon>Magnaporthales</taxon>
        <taxon>Pyriculariaceae</taxon>
        <taxon>Pyricularia</taxon>
    </lineage>
</organism>
<keyword evidence="3" id="KW-0238">DNA-binding</keyword>
<comment type="subcellular location">
    <subcellularLocation>
        <location evidence="1">Nucleus</location>
    </subcellularLocation>
</comment>
<dbReference type="PANTHER" id="PTHR31845:SF10">
    <property type="entry name" value="ZN(II)2CYS6 TRANSCRIPTION FACTOR (EUROFUNG)"/>
    <property type="match status" value="1"/>
</dbReference>
<dbReference type="AlphaFoldDB" id="A0AA97P4M3"/>
<evidence type="ECO:0000256" key="4">
    <source>
        <dbReference type="ARBA" id="ARBA00023163"/>
    </source>
</evidence>
<keyword evidence="4" id="KW-0804">Transcription</keyword>
<gene>
    <name evidence="8" type="ORF">OOU_Y34scaffold00247g24</name>
</gene>
<feature type="domain" description="Zn(2)-C6 fungal-type" evidence="7">
    <location>
        <begin position="66"/>
        <end position="96"/>
    </location>
</feature>
<dbReference type="EMBL" id="JH793553">
    <property type="protein sequence ID" value="ELQ41890.1"/>
    <property type="molecule type" value="Genomic_DNA"/>
</dbReference>
<dbReference type="Proteomes" id="UP000011086">
    <property type="component" value="Unassembled WGS sequence"/>
</dbReference>
<dbReference type="SUPFAM" id="SSF57701">
    <property type="entry name" value="Zn2/Cys6 DNA-binding domain"/>
    <property type="match status" value="1"/>
</dbReference>
<evidence type="ECO:0000259" key="7">
    <source>
        <dbReference type="PROSITE" id="PS00463"/>
    </source>
</evidence>
<proteinExistence type="predicted"/>
<feature type="compositionally biased region" description="Low complexity" evidence="6">
    <location>
        <begin position="136"/>
        <end position="169"/>
    </location>
</feature>
<sequence length="758" mass="84590">MGKSLHSVVTWRVWGTLETKGKKEKRIMSDTIGQYQQPSTASAGTGVGTGVGIGSANTNKNKGPRACTTCARAKSRCIPGPTPDICERCHRLKKPCASQTPAPPRKRKETRSNRVADLERRLEELKTRLQPVVEAQQQQQQQGQHQEQQQQPNGRQQSSPPRSVQSPQSDMRRPSAGGLVGQIDMGHIFPTVSDPLQTPSFTTSSTFGPRPGAEHQSGSASTASGNDDTNSENGAYSGVPRVSSELDWPDGQRAAALIQQYRSQLAELFPFVVIPADLSYKKRPFLWKAVIMAASFTDGLEQNVYGSRLLSDISITAFIHPERSLDLLQGLQLLLSWFNFNMNSFQITNLIFLARSICVSLGTGEGPSMSPLQTLSGLTSDPLAPESLEKMRAFAGTYYLVTSAFTTNKKPDELMNTSYLDFCCRTLETRMEYPTDEIVVHLVKVQQLAQSISLSLALRNDSNFSRSIEYQLPPLDDVVRNFQQQLQVFEQMLPEYVKTQQLFMGHFRVAQILLFEVGLNEKAASELVQVSRTELLWCCLTACREFMALRFAHQDMEEVQVEGEPPSDCKPRMTSLAAADFVYTFMIIIKLLMLQAPGWDLDAARSEIDLDGIIDRQIRQIDAIIAFRRRTGNGVPLTSSVTRYCRQPQQPLTSSIEASSASIPPKEDPFEMLRYRLKELREILAREAPGIFPQRTVSSTSPENLAVLLGFGNDMTMPDTIMTDMNMESWAYLLTADDGWDASNIIPYWNTMDNRGLR</sequence>
<feature type="region of interest" description="Disordered" evidence="6">
    <location>
        <begin position="95"/>
        <end position="115"/>
    </location>
</feature>
<reference evidence="8" key="1">
    <citation type="journal article" date="2012" name="PLoS Genet.">
        <title>Comparative analysis of the genomes of two field isolates of the rice blast fungus Magnaporthe oryzae.</title>
        <authorList>
            <person name="Xue M."/>
            <person name="Yang J."/>
            <person name="Li Z."/>
            <person name="Hu S."/>
            <person name="Yao N."/>
            <person name="Dean R.A."/>
            <person name="Zhao W."/>
            <person name="Shen M."/>
            <person name="Zhang H."/>
            <person name="Li C."/>
            <person name="Liu L."/>
            <person name="Cao L."/>
            <person name="Xu X."/>
            <person name="Xing Y."/>
            <person name="Hsiang T."/>
            <person name="Zhang Z."/>
            <person name="Xu J.R."/>
            <person name="Peng Y.L."/>
        </authorList>
    </citation>
    <scope>NUCLEOTIDE SEQUENCE</scope>
    <source>
        <strain evidence="8">Y34</strain>
    </source>
</reference>
<dbReference type="InterPro" id="IPR001138">
    <property type="entry name" value="Zn2Cys6_DnaBD"/>
</dbReference>
<feature type="compositionally biased region" description="Polar residues" evidence="6">
    <location>
        <begin position="216"/>
        <end position="234"/>
    </location>
</feature>
<evidence type="ECO:0000256" key="1">
    <source>
        <dbReference type="ARBA" id="ARBA00004123"/>
    </source>
</evidence>
<feature type="region of interest" description="Disordered" evidence="6">
    <location>
        <begin position="132"/>
        <end position="244"/>
    </location>
</feature>
<dbReference type="GO" id="GO:0008270">
    <property type="term" value="F:zinc ion binding"/>
    <property type="evidence" value="ECO:0007669"/>
    <property type="project" value="InterPro"/>
</dbReference>
<protein>
    <recommendedName>
        <fullName evidence="7">Zn(2)-C6 fungal-type domain-containing protein</fullName>
    </recommendedName>
</protein>
<dbReference type="InterPro" id="IPR051089">
    <property type="entry name" value="prtT"/>
</dbReference>
<dbReference type="InterPro" id="IPR036864">
    <property type="entry name" value="Zn2-C6_fun-type_DNA-bd_sf"/>
</dbReference>
<evidence type="ECO:0000256" key="3">
    <source>
        <dbReference type="ARBA" id="ARBA00023125"/>
    </source>
</evidence>
<dbReference type="GO" id="GO:0000976">
    <property type="term" value="F:transcription cis-regulatory region binding"/>
    <property type="evidence" value="ECO:0007669"/>
    <property type="project" value="TreeGrafter"/>
</dbReference>
<dbReference type="GO" id="GO:0005634">
    <property type="term" value="C:nucleus"/>
    <property type="evidence" value="ECO:0007669"/>
    <property type="project" value="UniProtKB-SubCell"/>
</dbReference>
<evidence type="ECO:0000256" key="5">
    <source>
        <dbReference type="ARBA" id="ARBA00023242"/>
    </source>
</evidence>
<name>A0AA97P4M3_PYRO3</name>
<evidence type="ECO:0000313" key="8">
    <source>
        <dbReference type="EMBL" id="ELQ41890.1"/>
    </source>
</evidence>